<proteinExistence type="predicted"/>
<dbReference type="EMBL" id="GBRH01245069">
    <property type="protein sequence ID" value="JAD52826.1"/>
    <property type="molecule type" value="Transcribed_RNA"/>
</dbReference>
<evidence type="ECO:0000256" key="1">
    <source>
        <dbReference type="SAM" id="MobiDB-lite"/>
    </source>
</evidence>
<organism evidence="2">
    <name type="scientific">Arundo donax</name>
    <name type="common">Giant reed</name>
    <name type="synonym">Donax arundinaceus</name>
    <dbReference type="NCBI Taxonomy" id="35708"/>
    <lineage>
        <taxon>Eukaryota</taxon>
        <taxon>Viridiplantae</taxon>
        <taxon>Streptophyta</taxon>
        <taxon>Embryophyta</taxon>
        <taxon>Tracheophyta</taxon>
        <taxon>Spermatophyta</taxon>
        <taxon>Magnoliopsida</taxon>
        <taxon>Liliopsida</taxon>
        <taxon>Poales</taxon>
        <taxon>Poaceae</taxon>
        <taxon>PACMAD clade</taxon>
        <taxon>Arundinoideae</taxon>
        <taxon>Arundineae</taxon>
        <taxon>Arundo</taxon>
    </lineage>
</organism>
<protein>
    <submittedName>
        <fullName evidence="2">Uncharacterized protein</fullName>
    </submittedName>
</protein>
<reference evidence="2" key="1">
    <citation type="submission" date="2014-09" db="EMBL/GenBank/DDBJ databases">
        <authorList>
            <person name="Magalhaes I.L.F."/>
            <person name="Oliveira U."/>
            <person name="Santos F.R."/>
            <person name="Vidigal T.H.D.A."/>
            <person name="Brescovit A.D."/>
            <person name="Santos A.J."/>
        </authorList>
    </citation>
    <scope>NUCLEOTIDE SEQUENCE</scope>
    <source>
        <tissue evidence="2">Shoot tissue taken approximately 20 cm above the soil surface</tissue>
    </source>
</reference>
<feature type="region of interest" description="Disordered" evidence="1">
    <location>
        <begin position="14"/>
        <end position="44"/>
    </location>
</feature>
<evidence type="ECO:0000313" key="2">
    <source>
        <dbReference type="EMBL" id="JAD52826.1"/>
    </source>
</evidence>
<sequence length="107" mass="11880">MLLPVSASSYQYLSFPSHPTPRLSLSLSRRSSVPIHPPASPAPPPHLRRARLVHTCSRCWTICASDGWNVAQFLLYGFVILGCVVTSCVARQCVLPAWQLYAHILPR</sequence>
<feature type="compositionally biased region" description="Pro residues" evidence="1">
    <location>
        <begin position="35"/>
        <end position="44"/>
    </location>
</feature>
<accession>A0A0A9ANV7</accession>
<name>A0A0A9ANV7_ARUDO</name>
<feature type="compositionally biased region" description="Low complexity" evidence="1">
    <location>
        <begin position="22"/>
        <end position="34"/>
    </location>
</feature>
<dbReference type="AlphaFoldDB" id="A0A0A9ANV7"/>
<reference evidence="2" key="2">
    <citation type="journal article" date="2015" name="Data Brief">
        <title>Shoot transcriptome of the giant reed, Arundo donax.</title>
        <authorList>
            <person name="Barrero R.A."/>
            <person name="Guerrero F.D."/>
            <person name="Moolhuijzen P."/>
            <person name="Goolsby J.A."/>
            <person name="Tidwell J."/>
            <person name="Bellgard S.E."/>
            <person name="Bellgard M.I."/>
        </authorList>
    </citation>
    <scope>NUCLEOTIDE SEQUENCE</scope>
    <source>
        <tissue evidence="2">Shoot tissue taken approximately 20 cm above the soil surface</tissue>
    </source>
</reference>